<evidence type="ECO:0000259" key="1">
    <source>
        <dbReference type="Pfam" id="PF01636"/>
    </source>
</evidence>
<dbReference type="AlphaFoldDB" id="A0A2K0T5I0"/>
<feature type="domain" description="Aminoglycoside phosphotransferase" evidence="1">
    <location>
        <begin position="122"/>
        <end position="232"/>
    </location>
</feature>
<dbReference type="InterPro" id="IPR002575">
    <property type="entry name" value="Aminoglycoside_PTrfase"/>
</dbReference>
<dbReference type="InterPro" id="IPR011009">
    <property type="entry name" value="Kinase-like_dom_sf"/>
</dbReference>
<organism evidence="2 3">
    <name type="scientific">Trichoderma gamsii</name>
    <dbReference type="NCBI Taxonomy" id="398673"/>
    <lineage>
        <taxon>Eukaryota</taxon>
        <taxon>Fungi</taxon>
        <taxon>Dikarya</taxon>
        <taxon>Ascomycota</taxon>
        <taxon>Pezizomycotina</taxon>
        <taxon>Sordariomycetes</taxon>
        <taxon>Hypocreomycetidae</taxon>
        <taxon>Hypocreales</taxon>
        <taxon>Hypocreaceae</taxon>
        <taxon>Trichoderma</taxon>
    </lineage>
</organism>
<dbReference type="OrthoDB" id="5598852at2759"/>
<name>A0A2K0T5I0_9HYPO</name>
<dbReference type="Proteomes" id="UP000236546">
    <property type="component" value="Unassembled WGS sequence"/>
</dbReference>
<reference evidence="2 3" key="1">
    <citation type="submission" date="2017-02" db="EMBL/GenBank/DDBJ databases">
        <title>Genomes of Trichoderma spp. with biocontrol activity.</title>
        <authorList>
            <person name="Gardiner D."/>
            <person name="Kazan K."/>
            <person name="Vos C."/>
            <person name="Harvey P."/>
        </authorList>
    </citation>
    <scope>NUCLEOTIDE SEQUENCE [LARGE SCALE GENOMIC DNA]</scope>
    <source>
        <strain evidence="2 3">A5MH</strain>
    </source>
</reference>
<comment type="caution">
    <text evidence="2">The sequence shown here is derived from an EMBL/GenBank/DDBJ whole genome shotgun (WGS) entry which is preliminary data.</text>
</comment>
<evidence type="ECO:0000313" key="2">
    <source>
        <dbReference type="EMBL" id="PNP40793.1"/>
    </source>
</evidence>
<dbReference type="Pfam" id="PF01636">
    <property type="entry name" value="APH"/>
    <property type="match status" value="1"/>
</dbReference>
<dbReference type="EMBL" id="MTYH01000060">
    <property type="protein sequence ID" value="PNP40793.1"/>
    <property type="molecule type" value="Genomic_DNA"/>
</dbReference>
<dbReference type="SUPFAM" id="SSF56112">
    <property type="entry name" value="Protein kinase-like (PK-like)"/>
    <property type="match status" value="1"/>
</dbReference>
<proteinExistence type="predicted"/>
<sequence length="326" mass="36788">MESSVAALSKHQISEFFANQTSLTQQQCDERAELIAGTSVHPAVVQGGTSYTVVNEEIAVQFRAEGSLLDIEFLGHIERAYAGFMPHHSSAGKLGNLHIYTMNNIGGVSMYLARSERHQNDSRLLHRTLQDYARFFASAWHNTPASMLLPKRETLLEDCSSQLQQLYDGLPMRFRSTLDDLITRLPDLFAEDWPLVPNHIDLLENNIHVNRSTGKIMGICDWKDTDISPFGMSLGGLETMLGIWKMKEGWCYHANQQALRAHFWGAFYNSIGHTSEKQKELINLTRLVGIFLANGFELDDNENKVPASEGNHDLQYLEAVVLGHWQ</sequence>
<evidence type="ECO:0000313" key="3">
    <source>
        <dbReference type="Proteomes" id="UP000236546"/>
    </source>
</evidence>
<accession>A0A2K0T5I0</accession>
<protein>
    <recommendedName>
        <fullName evidence="1">Aminoglycoside phosphotransferase domain-containing protein</fullName>
    </recommendedName>
</protein>
<gene>
    <name evidence="2" type="ORF">TGAMA5MH_07233</name>
</gene>